<feature type="binding site" evidence="3">
    <location>
        <begin position="555"/>
        <end position="556"/>
    </location>
    <ligand>
        <name>FAD</name>
        <dbReference type="ChEBI" id="CHEBI:57692"/>
    </ligand>
</feature>
<dbReference type="EMBL" id="JH767569">
    <property type="protein sequence ID" value="EON64579.1"/>
    <property type="molecule type" value="Genomic_DNA"/>
</dbReference>
<gene>
    <name evidence="8" type="ORF">W97_03812</name>
</gene>
<organism evidence="8 9">
    <name type="scientific">Coniosporium apollinis (strain CBS 100218)</name>
    <name type="common">Rock-inhabiting black yeast</name>
    <dbReference type="NCBI Taxonomy" id="1168221"/>
    <lineage>
        <taxon>Eukaryota</taxon>
        <taxon>Fungi</taxon>
        <taxon>Dikarya</taxon>
        <taxon>Ascomycota</taxon>
        <taxon>Pezizomycotina</taxon>
        <taxon>Dothideomycetes</taxon>
        <taxon>Dothideomycetes incertae sedis</taxon>
        <taxon>Coniosporium</taxon>
    </lineage>
</organism>
<evidence type="ECO:0000256" key="1">
    <source>
        <dbReference type="ARBA" id="ARBA00010790"/>
    </source>
</evidence>
<feature type="active site" description="Proton donor" evidence="2">
    <location>
        <position position="556"/>
    </location>
</feature>
<feature type="domain" description="Glucose-methanol-choline oxidoreductase N-terminal" evidence="7">
    <location>
        <begin position="319"/>
        <end position="333"/>
    </location>
</feature>
<dbReference type="Gene3D" id="3.50.50.60">
    <property type="entry name" value="FAD/NAD(P)-binding domain"/>
    <property type="match status" value="1"/>
</dbReference>
<dbReference type="GO" id="GO:0016614">
    <property type="term" value="F:oxidoreductase activity, acting on CH-OH group of donors"/>
    <property type="evidence" value="ECO:0007669"/>
    <property type="project" value="InterPro"/>
</dbReference>
<dbReference type="InterPro" id="IPR012132">
    <property type="entry name" value="GMC_OxRdtase"/>
</dbReference>
<dbReference type="PROSITE" id="PS00623">
    <property type="entry name" value="GMC_OXRED_1"/>
    <property type="match status" value="1"/>
</dbReference>
<evidence type="ECO:0000313" key="9">
    <source>
        <dbReference type="Proteomes" id="UP000016924"/>
    </source>
</evidence>
<dbReference type="Pfam" id="PF00732">
    <property type="entry name" value="GMC_oxred_N"/>
    <property type="match status" value="1"/>
</dbReference>
<dbReference type="SUPFAM" id="SSF51905">
    <property type="entry name" value="FAD/NAD(P)-binding domain"/>
    <property type="match status" value="1"/>
</dbReference>
<dbReference type="OrthoDB" id="269227at2759"/>
<dbReference type="SUPFAM" id="SSF54373">
    <property type="entry name" value="FAD-linked reductases, C-terminal domain"/>
    <property type="match status" value="1"/>
</dbReference>
<dbReference type="RefSeq" id="XP_007779896.1">
    <property type="nucleotide sequence ID" value="XM_007781706.1"/>
</dbReference>
<feature type="binding site" evidence="3">
    <location>
        <position position="278"/>
    </location>
    <ligand>
        <name>FAD</name>
        <dbReference type="ChEBI" id="CHEBI:57692"/>
    </ligand>
</feature>
<keyword evidence="4" id="KW-0285">Flavoprotein</keyword>
<name>R7YRZ4_CONA1</name>
<protein>
    <recommendedName>
        <fullName evidence="6 7">Glucose-methanol-choline oxidoreductase N-terminal domain-containing protein</fullName>
    </recommendedName>
</protein>
<proteinExistence type="inferred from homology"/>
<feature type="signal peptide" evidence="5">
    <location>
        <begin position="1"/>
        <end position="25"/>
    </location>
</feature>
<dbReference type="PANTHER" id="PTHR11552">
    <property type="entry name" value="GLUCOSE-METHANOL-CHOLINE GMC OXIDOREDUCTASE"/>
    <property type="match status" value="1"/>
</dbReference>
<keyword evidence="3 4" id="KW-0274">FAD</keyword>
<keyword evidence="9" id="KW-1185">Reference proteome</keyword>
<feature type="active site" description="Proton acceptor" evidence="2">
    <location>
        <position position="599"/>
    </location>
</feature>
<dbReference type="GO" id="GO:0044550">
    <property type="term" value="P:secondary metabolite biosynthetic process"/>
    <property type="evidence" value="ECO:0007669"/>
    <property type="project" value="TreeGrafter"/>
</dbReference>
<dbReference type="eggNOG" id="KOG1238">
    <property type="taxonomic scope" value="Eukaryota"/>
</dbReference>
<comment type="cofactor">
    <cofactor evidence="3">
        <name>FAD</name>
        <dbReference type="ChEBI" id="CHEBI:57692"/>
    </cofactor>
</comment>
<feature type="domain" description="Glucose-methanol-choline oxidoreductase N-terminal" evidence="6">
    <location>
        <begin position="128"/>
        <end position="151"/>
    </location>
</feature>
<evidence type="ECO:0000259" key="7">
    <source>
        <dbReference type="PROSITE" id="PS00624"/>
    </source>
</evidence>
<dbReference type="PIRSF" id="PIRSF000137">
    <property type="entry name" value="Alcohol_oxidase"/>
    <property type="match status" value="1"/>
</dbReference>
<evidence type="ECO:0000313" key="8">
    <source>
        <dbReference type="EMBL" id="EON64579.1"/>
    </source>
</evidence>
<evidence type="ECO:0000256" key="4">
    <source>
        <dbReference type="RuleBase" id="RU003968"/>
    </source>
</evidence>
<dbReference type="Proteomes" id="UP000016924">
    <property type="component" value="Unassembled WGS sequence"/>
</dbReference>
<dbReference type="GeneID" id="19901123"/>
<dbReference type="Gene3D" id="3.30.560.10">
    <property type="entry name" value="Glucose Oxidase, domain 3"/>
    <property type="match status" value="1"/>
</dbReference>
<dbReference type="InterPro" id="IPR000172">
    <property type="entry name" value="GMC_OxRdtase_N"/>
</dbReference>
<dbReference type="InterPro" id="IPR007867">
    <property type="entry name" value="GMC_OxRtase_C"/>
</dbReference>
<keyword evidence="5" id="KW-0732">Signal</keyword>
<dbReference type="PANTHER" id="PTHR11552:SF115">
    <property type="entry name" value="DEHYDROGENASE XPTC-RELATED"/>
    <property type="match status" value="1"/>
</dbReference>
<sequence length="622" mass="67179">MKLASCLTATRALLLSSLLAQRGYASPVKRTTPPHNGTSSEAGTVLTYDFVIVGGGLAGLTLAARLSEVPDQTVLVLEAGLSPEVVGAYVVPGLNEQVLGKFSTVIDWSFVTPPQESLNNRTILYHRGRGLGGSTTINGMAYGRGSASIYDLWESLGNEGWSWNDLFPYFRKSTRFNPGPDPGPYETFDASAYSSDGPVQLAFPNSINEEFPATVDFVEALSSIGVEPAIDLNLGVNLGAQQEVLTIDANMARSSSYDAYYVPIRDRPNLTVMTSALVQAITSEQRDGALTATGVVFTEGSRGNALNVTARKEVILSCGAFQTPQLLMLSGIGPAETLDVFGIPAVLVNENVGQHMQDHTYFSVTARVTPETGGDVFNRIDLLQAAQREYWANRTGPLTVAGGNTYSFQKIPDDILESLNATELIGDRSNQAHVEYVFESVYYPNNPNVERYPPNLDETFFSVTGVILAPVSRGEVTLQSNSITDPPSINVNYYSAEADQNIAVWILRNLRTVLAQAGLSRWTIGPNNGEIAPGVEIESDEDILDFIKNTALPVWHASGTAQMLPEDQGGVVDSRLRVYGMQGLRVVDASIMPIIPDQHILAAVYAVAEKAGDLIKEDWGFL</sequence>
<dbReference type="InterPro" id="IPR036188">
    <property type="entry name" value="FAD/NAD-bd_sf"/>
</dbReference>
<reference evidence="9" key="1">
    <citation type="submission" date="2012-06" db="EMBL/GenBank/DDBJ databases">
        <title>The genome sequence of Coniosporium apollinis CBS 100218.</title>
        <authorList>
            <consortium name="The Broad Institute Genome Sequencing Platform"/>
            <person name="Cuomo C."/>
            <person name="Gorbushina A."/>
            <person name="Noack S."/>
            <person name="Walker B."/>
            <person name="Young S.K."/>
            <person name="Zeng Q."/>
            <person name="Gargeya S."/>
            <person name="Fitzgerald M."/>
            <person name="Haas B."/>
            <person name="Abouelleil A."/>
            <person name="Alvarado L."/>
            <person name="Arachchi H.M."/>
            <person name="Berlin A.M."/>
            <person name="Chapman S.B."/>
            <person name="Goldberg J."/>
            <person name="Griggs A."/>
            <person name="Gujja S."/>
            <person name="Hansen M."/>
            <person name="Howarth C."/>
            <person name="Imamovic A."/>
            <person name="Larimer J."/>
            <person name="McCowan C."/>
            <person name="Montmayeur A."/>
            <person name="Murphy C."/>
            <person name="Neiman D."/>
            <person name="Pearson M."/>
            <person name="Priest M."/>
            <person name="Roberts A."/>
            <person name="Saif S."/>
            <person name="Shea T."/>
            <person name="Sisk P."/>
            <person name="Sykes S."/>
            <person name="Wortman J."/>
            <person name="Nusbaum C."/>
            <person name="Birren B."/>
        </authorList>
    </citation>
    <scope>NUCLEOTIDE SEQUENCE [LARGE SCALE GENOMIC DNA]</scope>
    <source>
        <strain evidence="9">CBS 100218</strain>
    </source>
</reference>
<feature type="chain" id="PRO_5004449955" description="Glucose-methanol-choline oxidoreductase N-terminal domain-containing protein" evidence="5">
    <location>
        <begin position="26"/>
        <end position="622"/>
    </location>
</feature>
<dbReference type="GO" id="GO:0050660">
    <property type="term" value="F:flavin adenine dinucleotide binding"/>
    <property type="evidence" value="ECO:0007669"/>
    <property type="project" value="InterPro"/>
</dbReference>
<evidence type="ECO:0000256" key="5">
    <source>
        <dbReference type="SAM" id="SignalP"/>
    </source>
</evidence>
<evidence type="ECO:0000256" key="3">
    <source>
        <dbReference type="PIRSR" id="PIRSR000137-2"/>
    </source>
</evidence>
<dbReference type="AlphaFoldDB" id="R7YRZ4"/>
<evidence type="ECO:0000259" key="6">
    <source>
        <dbReference type="PROSITE" id="PS00623"/>
    </source>
</evidence>
<dbReference type="PROSITE" id="PS00624">
    <property type="entry name" value="GMC_OXRED_2"/>
    <property type="match status" value="1"/>
</dbReference>
<dbReference type="Pfam" id="PF05199">
    <property type="entry name" value="GMC_oxred_C"/>
    <property type="match status" value="1"/>
</dbReference>
<comment type="similarity">
    <text evidence="1 4">Belongs to the GMC oxidoreductase family.</text>
</comment>
<accession>R7YRZ4</accession>
<dbReference type="HOGENOM" id="CLU_002865_6_3_1"/>
<evidence type="ECO:0000256" key="2">
    <source>
        <dbReference type="PIRSR" id="PIRSR000137-1"/>
    </source>
</evidence>
<dbReference type="STRING" id="1168221.R7YRZ4"/>